<comment type="subcellular location">
    <subcellularLocation>
        <location evidence="1">Cytoplasm</location>
    </subcellularLocation>
</comment>
<reference evidence="6" key="1">
    <citation type="journal article" date="2023" name="PhytoFront">
        <title>Draft Genome Resources of Seven Strains of Tilletia horrida, Causal Agent of Kernel Smut of Rice.</title>
        <authorList>
            <person name="Khanal S."/>
            <person name="Antony Babu S."/>
            <person name="Zhou X.G."/>
        </authorList>
    </citation>
    <scope>NUCLEOTIDE SEQUENCE</scope>
    <source>
        <strain evidence="6">TX6</strain>
    </source>
</reference>
<proteinExistence type="predicted"/>
<feature type="region of interest" description="Disordered" evidence="5">
    <location>
        <begin position="1"/>
        <end position="51"/>
    </location>
</feature>
<dbReference type="Gene3D" id="3.30.56.30">
    <property type="entry name" value="Signal recognition particle, SRP19-like subunit"/>
    <property type="match status" value="1"/>
</dbReference>
<dbReference type="PANTHER" id="PTHR17453">
    <property type="entry name" value="SIGNAL RECOGNITION PARTICLE 19 KD PROTEIN"/>
    <property type="match status" value="1"/>
</dbReference>
<dbReference type="InterPro" id="IPR036521">
    <property type="entry name" value="SRP19-like_sf"/>
</dbReference>
<keyword evidence="7" id="KW-1185">Reference proteome</keyword>
<evidence type="ECO:0000313" key="7">
    <source>
        <dbReference type="Proteomes" id="UP001176517"/>
    </source>
</evidence>
<evidence type="ECO:0000256" key="1">
    <source>
        <dbReference type="ARBA" id="ARBA00004496"/>
    </source>
</evidence>
<dbReference type="Proteomes" id="UP001176517">
    <property type="component" value="Unassembled WGS sequence"/>
</dbReference>
<organism evidence="6 7">
    <name type="scientific">Tilletia horrida</name>
    <dbReference type="NCBI Taxonomy" id="155126"/>
    <lineage>
        <taxon>Eukaryota</taxon>
        <taxon>Fungi</taxon>
        <taxon>Dikarya</taxon>
        <taxon>Basidiomycota</taxon>
        <taxon>Ustilaginomycotina</taxon>
        <taxon>Exobasidiomycetes</taxon>
        <taxon>Tilletiales</taxon>
        <taxon>Tilletiaceae</taxon>
        <taxon>Tilletia</taxon>
    </lineage>
</organism>
<keyword evidence="4" id="KW-0687">Ribonucleoprotein</keyword>
<evidence type="ECO:0000256" key="4">
    <source>
        <dbReference type="ARBA" id="ARBA00023274"/>
    </source>
</evidence>
<dbReference type="GO" id="GO:0006617">
    <property type="term" value="P:SRP-dependent cotranslational protein targeting to membrane, signal sequence recognition"/>
    <property type="evidence" value="ECO:0007669"/>
    <property type="project" value="TreeGrafter"/>
</dbReference>
<sequence>MPTIEDFDDDFEFDLPTPAAPGPAASGSVLRTSGSGPSATHLSHSGPKAPTAEETKKWLGIYPIYFDAKRVYRKCRKVAYENAALYPQSIHLAHACQTLGVKFNHEMYKTHPQDWENPGRVKVQLFDDDGKPLQAHLPNKQTLLKAMAKVIQPIAGGKPPPPPPSKPKPAQEADAPSTKTSSKRKRKNVNPVAEDAAVKAIFVRRRERLIRKTALKRGFRVDQPTEDGARFSIQSMLPPHSPALEMGALNVDMAKAMGAAAGGMPGGMGALGGMLSGLGLGGGDDDDEEDAEAAAANEVKKPLTPQERQEQMIAQMGRRQRKKVVRVGR</sequence>
<feature type="compositionally biased region" description="Polar residues" evidence="5">
    <location>
        <begin position="29"/>
        <end position="43"/>
    </location>
</feature>
<dbReference type="InterPro" id="IPR002778">
    <property type="entry name" value="Signal_recog_particle_SRP19"/>
</dbReference>
<dbReference type="GO" id="GO:0008312">
    <property type="term" value="F:7S RNA binding"/>
    <property type="evidence" value="ECO:0007669"/>
    <property type="project" value="InterPro"/>
</dbReference>
<evidence type="ECO:0000256" key="5">
    <source>
        <dbReference type="SAM" id="MobiDB-lite"/>
    </source>
</evidence>
<accession>A0AAN6GRM2</accession>
<dbReference type="SUPFAM" id="SSF69695">
    <property type="entry name" value="SRP19"/>
    <property type="match status" value="1"/>
</dbReference>
<feature type="region of interest" description="Disordered" evidence="5">
    <location>
        <begin position="280"/>
        <end position="329"/>
    </location>
</feature>
<feature type="region of interest" description="Disordered" evidence="5">
    <location>
        <begin position="153"/>
        <end position="191"/>
    </location>
</feature>
<protein>
    <submittedName>
        <fullName evidence="6">Signal recognition particle subunit</fullName>
    </submittedName>
</protein>
<feature type="compositionally biased region" description="Pro residues" evidence="5">
    <location>
        <begin position="158"/>
        <end position="167"/>
    </location>
</feature>
<dbReference type="PANTHER" id="PTHR17453:SF0">
    <property type="entry name" value="SIGNAL RECOGNITION PARTICLE 19 KDA PROTEIN"/>
    <property type="match status" value="1"/>
</dbReference>
<name>A0AAN6GRM2_9BASI</name>
<feature type="compositionally biased region" description="Basic residues" evidence="5">
    <location>
        <begin position="318"/>
        <end position="329"/>
    </location>
</feature>
<evidence type="ECO:0000313" key="6">
    <source>
        <dbReference type="EMBL" id="KAK0554003.1"/>
    </source>
</evidence>
<dbReference type="AlphaFoldDB" id="A0AAN6GRM2"/>
<dbReference type="Pfam" id="PF01922">
    <property type="entry name" value="SRP19"/>
    <property type="match status" value="1"/>
</dbReference>
<dbReference type="GO" id="GO:0005786">
    <property type="term" value="C:signal recognition particle, endoplasmic reticulum targeting"/>
    <property type="evidence" value="ECO:0007669"/>
    <property type="project" value="UniProtKB-KW"/>
</dbReference>
<evidence type="ECO:0000256" key="3">
    <source>
        <dbReference type="ARBA" id="ARBA00023135"/>
    </source>
</evidence>
<feature type="compositionally biased region" description="Low complexity" evidence="5">
    <location>
        <begin position="14"/>
        <end position="28"/>
    </location>
</feature>
<feature type="compositionally biased region" description="Acidic residues" evidence="5">
    <location>
        <begin position="283"/>
        <end position="292"/>
    </location>
</feature>
<keyword evidence="2" id="KW-0963">Cytoplasm</keyword>
<keyword evidence="3" id="KW-0733">Signal recognition particle</keyword>
<feature type="compositionally biased region" description="Acidic residues" evidence="5">
    <location>
        <begin position="1"/>
        <end position="13"/>
    </location>
</feature>
<gene>
    <name evidence="6" type="primary">SEC65</name>
    <name evidence="6" type="ORF">OC846_002288</name>
</gene>
<comment type="caution">
    <text evidence="6">The sequence shown here is derived from an EMBL/GenBank/DDBJ whole genome shotgun (WGS) entry which is preliminary data.</text>
</comment>
<evidence type="ECO:0000256" key="2">
    <source>
        <dbReference type="ARBA" id="ARBA00022490"/>
    </source>
</evidence>
<dbReference type="EMBL" id="JAPDMZ010000043">
    <property type="protein sequence ID" value="KAK0554003.1"/>
    <property type="molecule type" value="Genomic_DNA"/>
</dbReference>